<dbReference type="InterPro" id="IPR003439">
    <property type="entry name" value="ABC_transporter-like_ATP-bd"/>
</dbReference>
<organism evidence="8">
    <name type="scientific">freshwater metagenome</name>
    <dbReference type="NCBI Taxonomy" id="449393"/>
    <lineage>
        <taxon>unclassified sequences</taxon>
        <taxon>metagenomes</taxon>
        <taxon>ecological metagenomes</taxon>
    </lineage>
</organism>
<evidence type="ECO:0000259" key="7">
    <source>
        <dbReference type="PROSITE" id="PS50893"/>
    </source>
</evidence>
<protein>
    <submittedName>
        <fullName evidence="8">Unannotated protein</fullName>
    </submittedName>
</protein>
<evidence type="ECO:0000313" key="8">
    <source>
        <dbReference type="EMBL" id="CAB4652154.1"/>
    </source>
</evidence>
<evidence type="ECO:0000256" key="2">
    <source>
        <dbReference type="ARBA" id="ARBA00022448"/>
    </source>
</evidence>
<dbReference type="InterPro" id="IPR003593">
    <property type="entry name" value="AAA+_ATPase"/>
</dbReference>
<keyword evidence="5" id="KW-0067">ATP-binding</keyword>
<keyword evidence="4" id="KW-0547">Nucleotide-binding</keyword>
<evidence type="ECO:0000313" key="9">
    <source>
        <dbReference type="EMBL" id="CAB4712406.1"/>
    </source>
</evidence>
<keyword evidence="2" id="KW-0813">Transport</keyword>
<dbReference type="SMART" id="SM00382">
    <property type="entry name" value="AAA"/>
    <property type="match status" value="1"/>
</dbReference>
<evidence type="ECO:0000256" key="4">
    <source>
        <dbReference type="ARBA" id="ARBA00022741"/>
    </source>
</evidence>
<dbReference type="CDD" id="cd03257">
    <property type="entry name" value="ABC_NikE_OppD_transporters"/>
    <property type="match status" value="1"/>
</dbReference>
<keyword evidence="6" id="KW-0472">Membrane</keyword>
<dbReference type="EMBL" id="CAFBQK010000005">
    <property type="protein sequence ID" value="CAB5045825.1"/>
    <property type="molecule type" value="Genomic_DNA"/>
</dbReference>
<dbReference type="FunFam" id="3.40.50.300:FF:000016">
    <property type="entry name" value="Oligopeptide ABC transporter ATP-binding component"/>
    <property type="match status" value="1"/>
</dbReference>
<evidence type="ECO:0000313" key="10">
    <source>
        <dbReference type="EMBL" id="CAB4843065.1"/>
    </source>
</evidence>
<evidence type="ECO:0000256" key="5">
    <source>
        <dbReference type="ARBA" id="ARBA00022840"/>
    </source>
</evidence>
<dbReference type="GO" id="GO:0005886">
    <property type="term" value="C:plasma membrane"/>
    <property type="evidence" value="ECO:0007669"/>
    <property type="project" value="UniProtKB-SubCell"/>
</dbReference>
<dbReference type="GO" id="GO:0016887">
    <property type="term" value="F:ATP hydrolysis activity"/>
    <property type="evidence" value="ECO:0007669"/>
    <property type="project" value="InterPro"/>
</dbReference>
<evidence type="ECO:0000256" key="1">
    <source>
        <dbReference type="ARBA" id="ARBA00004202"/>
    </source>
</evidence>
<dbReference type="InterPro" id="IPR027417">
    <property type="entry name" value="P-loop_NTPase"/>
</dbReference>
<dbReference type="EMBL" id="CAFAZX010000037">
    <property type="protein sequence ID" value="CAB4843065.1"/>
    <property type="molecule type" value="Genomic_DNA"/>
</dbReference>
<dbReference type="InterPro" id="IPR050388">
    <property type="entry name" value="ABC_Ni/Peptide_Import"/>
</dbReference>
<evidence type="ECO:0000313" key="12">
    <source>
        <dbReference type="EMBL" id="CAB5045825.1"/>
    </source>
</evidence>
<feature type="domain" description="ABC transporter" evidence="7">
    <location>
        <begin position="4"/>
        <end position="249"/>
    </location>
</feature>
<dbReference type="PROSITE" id="PS50893">
    <property type="entry name" value="ABC_TRANSPORTER_2"/>
    <property type="match status" value="1"/>
</dbReference>
<evidence type="ECO:0000256" key="6">
    <source>
        <dbReference type="ARBA" id="ARBA00023136"/>
    </source>
</evidence>
<keyword evidence="3" id="KW-1003">Cell membrane</keyword>
<accession>A0A6J6KV66</accession>
<dbReference type="EMBL" id="CAEZYB010000136">
    <property type="protein sequence ID" value="CAB4712406.1"/>
    <property type="molecule type" value="Genomic_DNA"/>
</dbReference>
<comment type="subcellular location">
    <subcellularLocation>
        <location evidence="1">Cell membrane</location>
        <topology evidence="1">Peripheral membrane protein</topology>
    </subcellularLocation>
</comment>
<dbReference type="AlphaFoldDB" id="A0A6J6KV66"/>
<dbReference type="EMBL" id="CAEZWO010000012">
    <property type="protein sequence ID" value="CAB4652154.1"/>
    <property type="molecule type" value="Genomic_DNA"/>
</dbReference>
<evidence type="ECO:0000313" key="11">
    <source>
        <dbReference type="EMBL" id="CAB4970318.1"/>
    </source>
</evidence>
<sequence>MSLLEVHNLTIAFGDKKVVDSISFTLEKGSRIGLIGESGSGKSMTSLAIMGLLPDTATVSGSITFEGQELIGLSDREHSHLRGNRMGMVFQEPLTALNPLMRIGKQIAGPLMIHKGASLKDALGSALELCTKVGLPDPDRVLRAYPHQLSGGQRQRIGLAIALACEPALLIADEPTTALDVTVQREVLNLINTLVDQEGSSLVFVTHDLPVVSIMTENIAVMQLGQIVENATVASLFHAPKHEYSQRLINAARVAEDAFSGTGGIK</sequence>
<name>A0A6J6KV66_9ZZZZ</name>
<dbReference type="PANTHER" id="PTHR43297">
    <property type="entry name" value="OLIGOPEPTIDE TRANSPORT ATP-BINDING PROTEIN APPD"/>
    <property type="match status" value="1"/>
</dbReference>
<proteinExistence type="predicted"/>
<dbReference type="EMBL" id="CAFBOJ010000002">
    <property type="protein sequence ID" value="CAB4970318.1"/>
    <property type="molecule type" value="Genomic_DNA"/>
</dbReference>
<gene>
    <name evidence="8" type="ORF">UFOPK2254_00219</name>
    <name evidence="9" type="ORF">UFOPK2646_01043</name>
    <name evidence="10" type="ORF">UFOPK3241_00781</name>
    <name evidence="11" type="ORF">UFOPK3937_00049</name>
    <name evidence="12" type="ORF">UFOPK4265_00069</name>
</gene>
<dbReference type="PROSITE" id="PS00211">
    <property type="entry name" value="ABC_TRANSPORTER_1"/>
    <property type="match status" value="1"/>
</dbReference>
<dbReference type="GO" id="GO:0005524">
    <property type="term" value="F:ATP binding"/>
    <property type="evidence" value="ECO:0007669"/>
    <property type="project" value="UniProtKB-KW"/>
</dbReference>
<dbReference type="PANTHER" id="PTHR43297:SF2">
    <property type="entry name" value="DIPEPTIDE TRANSPORT ATP-BINDING PROTEIN DPPD"/>
    <property type="match status" value="1"/>
</dbReference>
<dbReference type="Pfam" id="PF00005">
    <property type="entry name" value="ABC_tran"/>
    <property type="match status" value="1"/>
</dbReference>
<reference evidence="8" key="1">
    <citation type="submission" date="2020-05" db="EMBL/GenBank/DDBJ databases">
        <authorList>
            <person name="Chiriac C."/>
            <person name="Salcher M."/>
            <person name="Ghai R."/>
            <person name="Kavagutti S V."/>
        </authorList>
    </citation>
    <scope>NUCLEOTIDE SEQUENCE</scope>
</reference>
<dbReference type="Gene3D" id="3.40.50.300">
    <property type="entry name" value="P-loop containing nucleotide triphosphate hydrolases"/>
    <property type="match status" value="1"/>
</dbReference>
<dbReference type="SUPFAM" id="SSF52540">
    <property type="entry name" value="P-loop containing nucleoside triphosphate hydrolases"/>
    <property type="match status" value="1"/>
</dbReference>
<dbReference type="InterPro" id="IPR017871">
    <property type="entry name" value="ABC_transporter-like_CS"/>
</dbReference>
<evidence type="ECO:0000256" key="3">
    <source>
        <dbReference type="ARBA" id="ARBA00022475"/>
    </source>
</evidence>